<keyword evidence="3" id="KW-1185">Reference proteome</keyword>
<protein>
    <submittedName>
        <fullName evidence="2">ThuA domain-containing protein</fullName>
    </submittedName>
</protein>
<sequence>MPTALLLTGHGPYADPWHPFAETSSALAEVATESGLVPVIRTDVDAALAELRIGPLPALIIANLGRPDDGTALSADARAGLQRMLRDVPLLALHAAANAFPDEPAWEARLGGRWVPDVSGHPPLDRFAAHRVGALPAGPGTVEGAAAALPAGPDLPSRIAVEDERYLHLRLAEDRHVLYAHQDDDGAPAPTIWVRGGGGAAPRTAYDALGHDLRSYDSAEHRRALRALLGWLTG</sequence>
<reference evidence="2" key="1">
    <citation type="submission" date="2022-02" db="EMBL/GenBank/DDBJ databases">
        <authorList>
            <person name="Lee M."/>
            <person name="Kim S.-J."/>
            <person name="Jung M.-Y."/>
        </authorList>
    </citation>
    <scope>NUCLEOTIDE SEQUENCE</scope>
    <source>
        <strain evidence="2">JHP9</strain>
    </source>
</reference>
<proteinExistence type="predicted"/>
<dbReference type="Pfam" id="PF06283">
    <property type="entry name" value="ThuA"/>
    <property type="match status" value="1"/>
</dbReference>
<comment type="caution">
    <text evidence="2">The sequence shown here is derived from an EMBL/GenBank/DDBJ whole genome shotgun (WGS) entry which is preliminary data.</text>
</comment>
<dbReference type="InterPro" id="IPR029062">
    <property type="entry name" value="Class_I_gatase-like"/>
</dbReference>
<dbReference type="SUPFAM" id="SSF52317">
    <property type="entry name" value="Class I glutamine amidotransferase-like"/>
    <property type="match status" value="1"/>
</dbReference>
<gene>
    <name evidence="2" type="ORF">Bequi_11460</name>
</gene>
<dbReference type="Proteomes" id="UP001203761">
    <property type="component" value="Unassembled WGS sequence"/>
</dbReference>
<dbReference type="Gene3D" id="3.40.50.880">
    <property type="match status" value="1"/>
</dbReference>
<dbReference type="InterPro" id="IPR029010">
    <property type="entry name" value="ThuA-like"/>
</dbReference>
<name>A0ABT0R226_9MICO</name>
<evidence type="ECO:0000259" key="1">
    <source>
        <dbReference type="Pfam" id="PF06283"/>
    </source>
</evidence>
<organism evidence="2 3">
    <name type="scientific">Brachybacterium equifaecis</name>
    <dbReference type="NCBI Taxonomy" id="2910770"/>
    <lineage>
        <taxon>Bacteria</taxon>
        <taxon>Bacillati</taxon>
        <taxon>Actinomycetota</taxon>
        <taxon>Actinomycetes</taxon>
        <taxon>Micrococcales</taxon>
        <taxon>Dermabacteraceae</taxon>
        <taxon>Brachybacterium</taxon>
    </lineage>
</organism>
<accession>A0ABT0R226</accession>
<dbReference type="EMBL" id="JAKNCJ010000007">
    <property type="protein sequence ID" value="MCL6423989.1"/>
    <property type="molecule type" value="Genomic_DNA"/>
</dbReference>
<dbReference type="RefSeq" id="WP_249738072.1">
    <property type="nucleotide sequence ID" value="NZ_JAKNCJ010000007.1"/>
</dbReference>
<evidence type="ECO:0000313" key="3">
    <source>
        <dbReference type="Proteomes" id="UP001203761"/>
    </source>
</evidence>
<evidence type="ECO:0000313" key="2">
    <source>
        <dbReference type="EMBL" id="MCL6423989.1"/>
    </source>
</evidence>
<feature type="domain" description="ThuA-like" evidence="1">
    <location>
        <begin position="22"/>
        <end position="231"/>
    </location>
</feature>